<keyword evidence="3" id="KW-1185">Reference proteome</keyword>
<dbReference type="InterPro" id="IPR023210">
    <property type="entry name" value="NADP_OxRdtase_dom"/>
</dbReference>
<dbReference type="PRINTS" id="PR00069">
    <property type="entry name" value="ALDKETRDTASE"/>
</dbReference>
<dbReference type="RefSeq" id="WP_344110582.1">
    <property type="nucleotide sequence ID" value="NZ_BAAANE010000004.1"/>
</dbReference>
<dbReference type="PANTHER" id="PTHR43638:SF3">
    <property type="entry name" value="ALDEHYDE REDUCTASE"/>
    <property type="match status" value="1"/>
</dbReference>
<dbReference type="SUPFAM" id="SSF51430">
    <property type="entry name" value="NAD(P)-linked oxidoreductase"/>
    <property type="match status" value="1"/>
</dbReference>
<sequence>MSEVRTTKLPSGTEVPVLGQGTWGYAEDRLLRPREIATLRRGFELGLTLVDTAEMYADGRAEKLVGEAIAGHRDDVFLVSKVLPTNSTHDGTIAACEGSLRRLGTEWLDLYLLHWRGRVPLAETVGAFQELVAAGKIRSWGVSNFDPRDLAELATVPGGDDVATDQVLYNLTSRGIEWDLLPDCRQRGIPVMAYSPFGRGSLLQDNLLADIAKQYDVRPAQVALAWVLRQEGMIAIPRAGTPAHVEQNRAALDLHLSEETLAQLDRAFPPPGGPVPLEVL</sequence>
<evidence type="ECO:0000259" key="1">
    <source>
        <dbReference type="Pfam" id="PF00248"/>
    </source>
</evidence>
<dbReference type="PIRSF" id="PIRSF000097">
    <property type="entry name" value="AKR"/>
    <property type="match status" value="1"/>
</dbReference>
<dbReference type="CDD" id="cd19138">
    <property type="entry name" value="AKR_YeaE"/>
    <property type="match status" value="1"/>
</dbReference>
<organism evidence="2 3">
    <name type="scientific">Kribbella alba</name>
    <dbReference type="NCBI Taxonomy" id="190197"/>
    <lineage>
        <taxon>Bacteria</taxon>
        <taxon>Bacillati</taxon>
        <taxon>Actinomycetota</taxon>
        <taxon>Actinomycetes</taxon>
        <taxon>Propionibacteriales</taxon>
        <taxon>Kribbellaceae</taxon>
        <taxon>Kribbella</taxon>
    </lineage>
</organism>
<dbReference type="Gene3D" id="3.20.20.100">
    <property type="entry name" value="NADP-dependent oxidoreductase domain"/>
    <property type="match status" value="1"/>
</dbReference>
<comment type="caution">
    <text evidence="2">The sequence shown here is derived from an EMBL/GenBank/DDBJ whole genome shotgun (WGS) entry which is preliminary data.</text>
</comment>
<evidence type="ECO:0000313" key="3">
    <source>
        <dbReference type="Proteomes" id="UP001501319"/>
    </source>
</evidence>
<protein>
    <submittedName>
        <fullName evidence="2">Aldo/keto reductase</fullName>
    </submittedName>
</protein>
<proteinExistence type="predicted"/>
<reference evidence="3" key="1">
    <citation type="journal article" date="2019" name="Int. J. Syst. Evol. Microbiol.">
        <title>The Global Catalogue of Microorganisms (GCM) 10K type strain sequencing project: providing services to taxonomists for standard genome sequencing and annotation.</title>
        <authorList>
            <consortium name="The Broad Institute Genomics Platform"/>
            <consortium name="The Broad Institute Genome Sequencing Center for Infectious Disease"/>
            <person name="Wu L."/>
            <person name="Ma J."/>
        </authorList>
    </citation>
    <scope>NUCLEOTIDE SEQUENCE [LARGE SCALE GENOMIC DNA]</scope>
    <source>
        <strain evidence="3">JCM 14306</strain>
    </source>
</reference>
<gene>
    <name evidence="2" type="ORF">GCM10009744_18890</name>
</gene>
<dbReference type="Pfam" id="PF00248">
    <property type="entry name" value="Aldo_ket_red"/>
    <property type="match status" value="1"/>
</dbReference>
<dbReference type="EMBL" id="BAAANE010000004">
    <property type="protein sequence ID" value="GAA1630965.1"/>
    <property type="molecule type" value="Genomic_DNA"/>
</dbReference>
<dbReference type="InterPro" id="IPR036812">
    <property type="entry name" value="NAD(P)_OxRdtase_dom_sf"/>
</dbReference>
<accession>A0ABP4R5F2</accession>
<feature type="domain" description="NADP-dependent oxidoreductase" evidence="1">
    <location>
        <begin position="18"/>
        <end position="266"/>
    </location>
</feature>
<dbReference type="InterPro" id="IPR020471">
    <property type="entry name" value="AKR"/>
</dbReference>
<evidence type="ECO:0000313" key="2">
    <source>
        <dbReference type="EMBL" id="GAA1630965.1"/>
    </source>
</evidence>
<dbReference type="Proteomes" id="UP001501319">
    <property type="component" value="Unassembled WGS sequence"/>
</dbReference>
<name>A0ABP4R5F2_9ACTN</name>
<dbReference type="PANTHER" id="PTHR43638">
    <property type="entry name" value="OXIDOREDUCTASE, ALDO/KETO REDUCTASE FAMILY PROTEIN"/>
    <property type="match status" value="1"/>
</dbReference>